<feature type="transmembrane region" description="Helical" evidence="6">
    <location>
        <begin position="255"/>
        <end position="280"/>
    </location>
</feature>
<reference evidence="8 9" key="1">
    <citation type="submission" date="2021-01" db="EMBL/GenBank/DDBJ databases">
        <title>Sequencing the genomes of 1000 actinobacteria strains.</title>
        <authorList>
            <person name="Klenk H.-P."/>
        </authorList>
    </citation>
    <scope>NUCLEOTIDE SEQUENCE [LARGE SCALE GENOMIC DNA]</scope>
    <source>
        <strain evidence="8 9">DSM 18662</strain>
    </source>
</reference>
<feature type="transmembrane region" description="Helical" evidence="6">
    <location>
        <begin position="228"/>
        <end position="248"/>
    </location>
</feature>
<dbReference type="Gene3D" id="1.10.3730.20">
    <property type="match status" value="1"/>
</dbReference>
<accession>A0ABS2RNJ3</accession>
<gene>
    <name evidence="8" type="ORF">JOE57_003500</name>
</gene>
<dbReference type="Pfam" id="PF00892">
    <property type="entry name" value="EamA"/>
    <property type="match status" value="2"/>
</dbReference>
<protein>
    <submittedName>
        <fullName evidence="8">Drug/metabolite transporter (DMT)-like permease</fullName>
    </submittedName>
</protein>
<evidence type="ECO:0000256" key="1">
    <source>
        <dbReference type="ARBA" id="ARBA00004141"/>
    </source>
</evidence>
<keyword evidence="3 6" id="KW-0812">Transmembrane</keyword>
<feature type="transmembrane region" description="Helical" evidence="6">
    <location>
        <begin position="164"/>
        <end position="183"/>
    </location>
</feature>
<comment type="similarity">
    <text evidence="2">Belongs to the EamA transporter family.</text>
</comment>
<evidence type="ECO:0000256" key="5">
    <source>
        <dbReference type="ARBA" id="ARBA00023136"/>
    </source>
</evidence>
<dbReference type="SUPFAM" id="SSF103481">
    <property type="entry name" value="Multidrug resistance efflux transporter EmrE"/>
    <property type="match status" value="2"/>
</dbReference>
<feature type="transmembrane region" description="Helical" evidence="6">
    <location>
        <begin position="80"/>
        <end position="100"/>
    </location>
</feature>
<evidence type="ECO:0000313" key="9">
    <source>
        <dbReference type="Proteomes" id="UP000704762"/>
    </source>
</evidence>
<feature type="transmembrane region" description="Helical" evidence="6">
    <location>
        <begin position="140"/>
        <end position="158"/>
    </location>
</feature>
<feature type="transmembrane region" description="Helical" evidence="6">
    <location>
        <begin position="195"/>
        <end position="216"/>
    </location>
</feature>
<evidence type="ECO:0000313" key="8">
    <source>
        <dbReference type="EMBL" id="MBM7800579.1"/>
    </source>
</evidence>
<feature type="transmembrane region" description="Helical" evidence="6">
    <location>
        <begin position="20"/>
        <end position="41"/>
    </location>
</feature>
<dbReference type="Proteomes" id="UP000704762">
    <property type="component" value="Unassembled WGS sequence"/>
</dbReference>
<evidence type="ECO:0000256" key="6">
    <source>
        <dbReference type="SAM" id="Phobius"/>
    </source>
</evidence>
<dbReference type="PANTHER" id="PTHR32322:SF9">
    <property type="entry name" value="AMINO-ACID METABOLITE EFFLUX PUMP-RELATED"/>
    <property type="match status" value="1"/>
</dbReference>
<dbReference type="RefSeq" id="WP_338041372.1">
    <property type="nucleotide sequence ID" value="NZ_BAAAQP010000003.1"/>
</dbReference>
<dbReference type="InterPro" id="IPR037185">
    <property type="entry name" value="EmrE-like"/>
</dbReference>
<keyword evidence="5 6" id="KW-0472">Membrane</keyword>
<dbReference type="InterPro" id="IPR000620">
    <property type="entry name" value="EamA_dom"/>
</dbReference>
<organism evidence="8 9">
    <name type="scientific">Microlunatus panaciterrae</name>
    <dbReference type="NCBI Taxonomy" id="400768"/>
    <lineage>
        <taxon>Bacteria</taxon>
        <taxon>Bacillati</taxon>
        <taxon>Actinomycetota</taxon>
        <taxon>Actinomycetes</taxon>
        <taxon>Propionibacteriales</taxon>
        <taxon>Propionibacteriaceae</taxon>
        <taxon>Microlunatus</taxon>
    </lineage>
</organism>
<name>A0ABS2RNJ3_9ACTN</name>
<proteinExistence type="inferred from homology"/>
<comment type="caution">
    <text evidence="8">The sequence shown here is derived from an EMBL/GenBank/DDBJ whole genome shotgun (WGS) entry which is preliminary data.</text>
</comment>
<dbReference type="InterPro" id="IPR050638">
    <property type="entry name" value="AA-Vitamin_Transporters"/>
</dbReference>
<sequence length="333" mass="34516">MAAPSSTPAGPHAVPVSRWLPGMLGLAAIWGSSFLFIKVGVSALHPLYVAFGRVASGAVALLLVLAVLRQGLPRDRVLWLHNAFIGVVGTVLPFSLFAFGERHIDSLLAGIWNSTTPLIVLPMAVLVFRTEHLTVRRTVGLTLGFVGALVILGIWHGADGTSVAGQLMCLAAACCYGVAIPYTKRFIAPRPESGLVMSTCQLLVASVVLAVAAPLITGTVPHPDALPWQVVASVLLLGAVGTGFAFIVNMRNIRLVGASTASMVTYIIPVFAVLVGVLVLDEHLTWYQPVGAGIVLAGVAVSQGLLSRRPSALALTDGAAAPTEACSATGPVD</sequence>
<dbReference type="PANTHER" id="PTHR32322">
    <property type="entry name" value="INNER MEMBRANE TRANSPORTER"/>
    <property type="match status" value="1"/>
</dbReference>
<feature type="transmembrane region" description="Helical" evidence="6">
    <location>
        <begin position="106"/>
        <end position="128"/>
    </location>
</feature>
<dbReference type="EMBL" id="JAFBCF010000001">
    <property type="protein sequence ID" value="MBM7800579.1"/>
    <property type="molecule type" value="Genomic_DNA"/>
</dbReference>
<feature type="transmembrane region" description="Helical" evidence="6">
    <location>
        <begin position="47"/>
        <end position="68"/>
    </location>
</feature>
<keyword evidence="4 6" id="KW-1133">Transmembrane helix</keyword>
<keyword evidence="9" id="KW-1185">Reference proteome</keyword>
<feature type="domain" description="EamA" evidence="7">
    <location>
        <begin position="165"/>
        <end position="301"/>
    </location>
</feature>
<comment type="subcellular location">
    <subcellularLocation>
        <location evidence="1">Membrane</location>
        <topology evidence="1">Multi-pass membrane protein</topology>
    </subcellularLocation>
</comment>
<evidence type="ECO:0000256" key="2">
    <source>
        <dbReference type="ARBA" id="ARBA00007362"/>
    </source>
</evidence>
<evidence type="ECO:0000259" key="7">
    <source>
        <dbReference type="Pfam" id="PF00892"/>
    </source>
</evidence>
<feature type="domain" description="EamA" evidence="7">
    <location>
        <begin position="20"/>
        <end position="152"/>
    </location>
</feature>
<feature type="transmembrane region" description="Helical" evidence="6">
    <location>
        <begin position="286"/>
        <end position="306"/>
    </location>
</feature>
<evidence type="ECO:0000256" key="3">
    <source>
        <dbReference type="ARBA" id="ARBA00022692"/>
    </source>
</evidence>
<evidence type="ECO:0000256" key="4">
    <source>
        <dbReference type="ARBA" id="ARBA00022989"/>
    </source>
</evidence>